<dbReference type="RefSeq" id="WP_094044870.1">
    <property type="nucleotide sequence ID" value="NZ_CP116969.1"/>
</dbReference>
<evidence type="ECO:0000256" key="2">
    <source>
        <dbReference type="SAM" id="SignalP"/>
    </source>
</evidence>
<dbReference type="AlphaFoldDB" id="A0A231VI21"/>
<dbReference type="Proteomes" id="UP000215301">
    <property type="component" value="Unassembled WGS sequence"/>
</dbReference>
<dbReference type="Pfam" id="PF00188">
    <property type="entry name" value="CAP"/>
    <property type="match status" value="1"/>
</dbReference>
<proteinExistence type="predicted"/>
<dbReference type="CDD" id="cd05379">
    <property type="entry name" value="CAP_bacterial"/>
    <property type="match status" value="1"/>
</dbReference>
<evidence type="ECO:0000259" key="3">
    <source>
        <dbReference type="Pfam" id="PF00188"/>
    </source>
</evidence>
<keyword evidence="2" id="KW-0732">Signal</keyword>
<dbReference type="InterPro" id="IPR014044">
    <property type="entry name" value="CAP_dom"/>
</dbReference>
<feature type="signal peptide" evidence="2">
    <location>
        <begin position="1"/>
        <end position="27"/>
    </location>
</feature>
<evidence type="ECO:0000256" key="1">
    <source>
        <dbReference type="SAM" id="MobiDB-lite"/>
    </source>
</evidence>
<dbReference type="InterPro" id="IPR035940">
    <property type="entry name" value="CAP_sf"/>
</dbReference>
<protein>
    <submittedName>
        <fullName evidence="4">SCP-like protein extracellular</fullName>
    </submittedName>
</protein>
<accession>A0A231VI21</accession>
<dbReference type="Gene3D" id="3.40.33.10">
    <property type="entry name" value="CAP"/>
    <property type="match status" value="1"/>
</dbReference>
<feature type="region of interest" description="Disordered" evidence="1">
    <location>
        <begin position="90"/>
        <end position="132"/>
    </location>
</feature>
<feature type="chain" id="PRO_5012240673" evidence="2">
    <location>
        <begin position="28"/>
        <end position="261"/>
    </location>
</feature>
<feature type="compositionally biased region" description="Low complexity" evidence="1">
    <location>
        <begin position="102"/>
        <end position="113"/>
    </location>
</feature>
<dbReference type="PANTHER" id="PTHR31157:SF1">
    <property type="entry name" value="SCP DOMAIN-CONTAINING PROTEIN"/>
    <property type="match status" value="1"/>
</dbReference>
<comment type="caution">
    <text evidence="4">The sequence shown here is derived from an EMBL/GenBank/DDBJ whole genome shotgun (WGS) entry which is preliminary data.</text>
</comment>
<gene>
    <name evidence="4" type="ORF">CE561_06150</name>
</gene>
<evidence type="ECO:0000313" key="4">
    <source>
        <dbReference type="EMBL" id="OXT07809.1"/>
    </source>
</evidence>
<name>A0A231VI21_THETR</name>
<dbReference type="SUPFAM" id="SSF55797">
    <property type="entry name" value="PR-1-like"/>
    <property type="match status" value="1"/>
</dbReference>
<feature type="domain" description="SCP" evidence="3">
    <location>
        <begin position="142"/>
        <end position="257"/>
    </location>
</feature>
<feature type="compositionally biased region" description="Polar residues" evidence="1">
    <location>
        <begin position="114"/>
        <end position="132"/>
    </location>
</feature>
<organism evidence="4 5">
    <name type="scientific">Thermoanaerobacterium thermosaccharolyticum</name>
    <name type="common">Clostridium thermosaccharolyticum</name>
    <dbReference type="NCBI Taxonomy" id="1517"/>
    <lineage>
        <taxon>Bacteria</taxon>
        <taxon>Bacillati</taxon>
        <taxon>Bacillota</taxon>
        <taxon>Clostridia</taxon>
        <taxon>Thermoanaerobacterales</taxon>
        <taxon>Thermoanaerobacteraceae</taxon>
        <taxon>Thermoanaerobacterium</taxon>
    </lineage>
</organism>
<dbReference type="PANTHER" id="PTHR31157">
    <property type="entry name" value="SCP DOMAIN-CONTAINING PROTEIN"/>
    <property type="match status" value="1"/>
</dbReference>
<sequence length="261" mass="28834">MKKNLKYYATISIISLFVLNPFATAKASYSFGTYIKNNVVYNTAYNTTSSNVNTINYSGFNTAPIKINYLNSANTWYNDNFWWTPTTSGTSKSNQTVVNAPTTSTLTKSTSTTPKRNGQATNENNPSVQNYQGLSVQEKQLVDLINKERTSRGLSPLTIDENLSKVAHIKAEDMKGNNYFSHTSPTYGSPFDMIKQFGISYNAAAENIAENSDVVSAHYALMNSSGHRDNILNPYFNKVGVGVVSNSTDNGVIVVEMYIKQ</sequence>
<dbReference type="EMBL" id="NKHD01000019">
    <property type="protein sequence ID" value="OXT07809.1"/>
    <property type="molecule type" value="Genomic_DNA"/>
</dbReference>
<evidence type="ECO:0000313" key="5">
    <source>
        <dbReference type="Proteomes" id="UP000215301"/>
    </source>
</evidence>
<reference evidence="4 5" key="1">
    <citation type="submission" date="2017-06" db="EMBL/GenBank/DDBJ databases">
        <title>Isolation and characterization of a thermophilic and butanogenic Thermoanaerobacterium thermosaccharolyticum M5 capable of efficient degradation of hemicellulose.</title>
        <authorList>
            <person name="Xin F."/>
            <person name="Jiang Y."/>
        </authorList>
    </citation>
    <scope>NUCLEOTIDE SEQUENCE [LARGE SCALE GENOMIC DNA]</scope>
    <source>
        <strain evidence="4 5">M5</strain>
    </source>
</reference>
<dbReference type="NCBIfam" id="TIGR02909">
    <property type="entry name" value="spore_YkwD"/>
    <property type="match status" value="1"/>
</dbReference>
<feature type="compositionally biased region" description="Polar residues" evidence="1">
    <location>
        <begin position="90"/>
        <end position="101"/>
    </location>
</feature>
<dbReference type="InterPro" id="IPR014258">
    <property type="entry name" value="CAP_domain_YkwD-like"/>
</dbReference>